<proteinExistence type="inferred from homology"/>
<dbReference type="PROSITE" id="PS00059">
    <property type="entry name" value="ADH_ZINC"/>
    <property type="match status" value="1"/>
</dbReference>
<dbReference type="InterPro" id="IPR013149">
    <property type="entry name" value="ADH-like_C"/>
</dbReference>
<feature type="domain" description="Alcohol dehydrogenase-like C-terminal" evidence="8">
    <location>
        <begin position="214"/>
        <end position="281"/>
    </location>
</feature>
<evidence type="ECO:0000313" key="11">
    <source>
        <dbReference type="Proteomes" id="UP001596109"/>
    </source>
</evidence>
<dbReference type="SUPFAM" id="SSF50129">
    <property type="entry name" value="GroES-like"/>
    <property type="match status" value="1"/>
</dbReference>
<dbReference type="Proteomes" id="UP001596109">
    <property type="component" value="Unassembled WGS sequence"/>
</dbReference>
<evidence type="ECO:0000256" key="2">
    <source>
        <dbReference type="ARBA" id="ARBA00008072"/>
    </source>
</evidence>
<evidence type="ECO:0000256" key="4">
    <source>
        <dbReference type="ARBA" id="ARBA00022833"/>
    </source>
</evidence>
<dbReference type="Gene3D" id="3.40.50.720">
    <property type="entry name" value="NAD(P)-binding Rossmann-like Domain"/>
    <property type="match status" value="1"/>
</dbReference>
<dbReference type="InterPro" id="IPR014184">
    <property type="entry name" value="HCHO_DH_non_GSH"/>
</dbReference>
<dbReference type="PANTHER" id="PTHR42813:SF3">
    <property type="entry name" value="GLUTATHIONE-INDEPENDENT FORMALDEHYDE DEHYDROGENASE"/>
    <property type="match status" value="1"/>
</dbReference>
<evidence type="ECO:0000259" key="8">
    <source>
        <dbReference type="Pfam" id="PF00107"/>
    </source>
</evidence>
<dbReference type="EC" id="1.2.1.46" evidence="10"/>
<dbReference type="Pfam" id="PF00107">
    <property type="entry name" value="ADH_zinc_N"/>
    <property type="match status" value="1"/>
</dbReference>
<dbReference type="InterPro" id="IPR002328">
    <property type="entry name" value="ADH_Zn_CS"/>
</dbReference>
<dbReference type="EMBL" id="JBHSNO010000006">
    <property type="protein sequence ID" value="MFC5589785.1"/>
    <property type="molecule type" value="Genomic_DNA"/>
</dbReference>
<dbReference type="InterPro" id="IPR036291">
    <property type="entry name" value="NAD(P)-bd_dom_sf"/>
</dbReference>
<comment type="similarity">
    <text evidence="2 7">Belongs to the zinc-containing alcohol dehydrogenase family.</text>
</comment>
<comment type="cofactor">
    <cofactor evidence="1 7">
        <name>Zn(2+)</name>
        <dbReference type="ChEBI" id="CHEBI:29105"/>
    </cofactor>
</comment>
<evidence type="ECO:0000256" key="6">
    <source>
        <dbReference type="ARBA" id="ARBA00023027"/>
    </source>
</evidence>
<keyword evidence="5 10" id="KW-0560">Oxidoreductase</keyword>
<accession>A0ABW0TLL3</accession>
<dbReference type="Gene3D" id="3.90.180.10">
    <property type="entry name" value="Medium-chain alcohol dehydrogenases, catalytic domain"/>
    <property type="match status" value="1"/>
</dbReference>
<dbReference type="PANTHER" id="PTHR42813">
    <property type="entry name" value="ZINC-TYPE ALCOHOL DEHYDROGENASE-LIKE"/>
    <property type="match status" value="1"/>
</dbReference>
<keyword evidence="6" id="KW-0520">NAD</keyword>
<evidence type="ECO:0000259" key="9">
    <source>
        <dbReference type="Pfam" id="PF08240"/>
    </source>
</evidence>
<evidence type="ECO:0000256" key="5">
    <source>
        <dbReference type="ARBA" id="ARBA00023002"/>
    </source>
</evidence>
<dbReference type="RefSeq" id="WP_381435641.1">
    <property type="nucleotide sequence ID" value="NZ_JBHSNO010000006.1"/>
</dbReference>
<gene>
    <name evidence="10" type="primary">fdhA</name>
    <name evidence="10" type="ORF">ACFPRA_12845</name>
</gene>
<dbReference type="InterPro" id="IPR011032">
    <property type="entry name" value="GroES-like_sf"/>
</dbReference>
<keyword evidence="3 7" id="KW-0479">Metal-binding</keyword>
<evidence type="ECO:0000256" key="3">
    <source>
        <dbReference type="ARBA" id="ARBA00022723"/>
    </source>
</evidence>
<evidence type="ECO:0000256" key="7">
    <source>
        <dbReference type="RuleBase" id="RU361277"/>
    </source>
</evidence>
<sequence>MVGGRTPGTVGNRGIVYAGEGKVAIQDISFPDLVLRDGPGVNPKNVGRKCDHGVILKVITTNICGSDQHMVRGRTTAPVGLVLGHEITGEVIEVGRDVEFIKKGDIVSVPFNIACGRCVSCREQNTHVCLNVNPDRPGSAYGYVDMGGWVGGQSEYVMVPYADFQLLKLGDKDLAMEKILDLTMLSDIFPTGYHGAFSAGVRPGSTVYIAGAGPVGLAAAHSAQLLGASVVIVGDLIPERLAQAKSFGCETIDLSKHDDLGEQIEQILGIPEVDCAVDAVGFEAHGHGKGKGEAPAAVLNSIMDITRAAGKLGIPGLYVTGDPGGIDEDAKVGTLKIRFGLGWAKAHTFVTGQTPVMQYNRYLMKSIMSGKAQIAKAVNATVISLDEAPEAYQAFDKGAATKFVIDPHGTLAR</sequence>
<reference evidence="11" key="1">
    <citation type="journal article" date="2019" name="Int. J. Syst. Evol. Microbiol.">
        <title>The Global Catalogue of Microorganisms (GCM) 10K type strain sequencing project: providing services to taxonomists for standard genome sequencing and annotation.</title>
        <authorList>
            <consortium name="The Broad Institute Genomics Platform"/>
            <consortium name="The Broad Institute Genome Sequencing Center for Infectious Disease"/>
            <person name="Wu L."/>
            <person name="Ma J."/>
        </authorList>
    </citation>
    <scope>NUCLEOTIDE SEQUENCE [LARGE SCALE GENOMIC DNA]</scope>
    <source>
        <strain evidence="11">CGMCC 4.1434</strain>
    </source>
</reference>
<dbReference type="InterPro" id="IPR013154">
    <property type="entry name" value="ADH-like_N"/>
</dbReference>
<evidence type="ECO:0000256" key="1">
    <source>
        <dbReference type="ARBA" id="ARBA00001947"/>
    </source>
</evidence>
<dbReference type="CDD" id="cd08282">
    <property type="entry name" value="PFDH_like"/>
    <property type="match status" value="1"/>
</dbReference>
<comment type="caution">
    <text evidence="10">The sequence shown here is derived from an EMBL/GenBank/DDBJ whole genome shotgun (WGS) entry which is preliminary data.</text>
</comment>
<dbReference type="GO" id="GO:0018467">
    <property type="term" value="F:formaldehyde dehydrogenase (NAD+) activity"/>
    <property type="evidence" value="ECO:0007669"/>
    <property type="project" value="UniProtKB-EC"/>
</dbReference>
<feature type="domain" description="Alcohol dehydrogenase-like N-terminal" evidence="9">
    <location>
        <begin position="52"/>
        <end position="163"/>
    </location>
</feature>
<dbReference type="SUPFAM" id="SSF51735">
    <property type="entry name" value="NAD(P)-binding Rossmann-fold domains"/>
    <property type="match status" value="1"/>
</dbReference>
<keyword evidence="4 7" id="KW-0862">Zinc</keyword>
<evidence type="ECO:0000313" key="10">
    <source>
        <dbReference type="EMBL" id="MFC5589785.1"/>
    </source>
</evidence>
<organism evidence="10 11">
    <name type="scientific">Sporosarcina soli</name>
    <dbReference type="NCBI Taxonomy" id="334736"/>
    <lineage>
        <taxon>Bacteria</taxon>
        <taxon>Bacillati</taxon>
        <taxon>Bacillota</taxon>
        <taxon>Bacilli</taxon>
        <taxon>Bacillales</taxon>
        <taxon>Caryophanaceae</taxon>
        <taxon>Sporosarcina</taxon>
    </lineage>
</organism>
<protein>
    <submittedName>
        <fullName evidence="10">Formaldehyde dehydrogenase, glutathione-independent</fullName>
        <ecNumber evidence="10">1.2.1.46</ecNumber>
    </submittedName>
</protein>
<keyword evidence="11" id="KW-1185">Reference proteome</keyword>
<dbReference type="Pfam" id="PF08240">
    <property type="entry name" value="ADH_N"/>
    <property type="match status" value="1"/>
</dbReference>
<dbReference type="NCBIfam" id="TIGR02819">
    <property type="entry name" value="fdhA_non_GSH"/>
    <property type="match status" value="1"/>
</dbReference>
<name>A0ABW0TLL3_9BACL</name>